<dbReference type="GO" id="GO:0006974">
    <property type="term" value="P:DNA damage response"/>
    <property type="evidence" value="ECO:0007669"/>
    <property type="project" value="InterPro"/>
</dbReference>
<name>A0A1J1I0R7_9DIPT</name>
<keyword evidence="1" id="KW-0175">Coiled coil</keyword>
<protein>
    <submittedName>
        <fullName evidence="3">CLUMA_CG007470, isoform A</fullName>
    </submittedName>
</protein>
<evidence type="ECO:0000259" key="2">
    <source>
        <dbReference type="SMART" id="SM00731"/>
    </source>
</evidence>
<reference evidence="3 4" key="1">
    <citation type="submission" date="2015-04" db="EMBL/GenBank/DDBJ databases">
        <authorList>
            <person name="Syromyatnikov M.Y."/>
            <person name="Popov V.N."/>
        </authorList>
    </citation>
    <scope>NUCLEOTIDE SEQUENCE [LARGE SCALE GENOMIC DNA]</scope>
</reference>
<dbReference type="OrthoDB" id="5236983at2759"/>
<proteinExistence type="predicted"/>
<evidence type="ECO:0000313" key="4">
    <source>
        <dbReference type="Proteomes" id="UP000183832"/>
    </source>
</evidence>
<keyword evidence="4" id="KW-1185">Reference proteome</keyword>
<dbReference type="Proteomes" id="UP000183832">
    <property type="component" value="Unassembled WGS sequence"/>
</dbReference>
<dbReference type="EMBL" id="CVRI01000038">
    <property type="protein sequence ID" value="CRK93943.1"/>
    <property type="molecule type" value="Genomic_DNA"/>
</dbReference>
<dbReference type="GO" id="GO:0005634">
    <property type="term" value="C:nucleus"/>
    <property type="evidence" value="ECO:0007669"/>
    <property type="project" value="TreeGrafter"/>
</dbReference>
<dbReference type="InterPro" id="IPR044245">
    <property type="entry name" value="Spartan"/>
</dbReference>
<dbReference type="InterPro" id="IPR006640">
    <property type="entry name" value="SprT-like_domain"/>
</dbReference>
<evidence type="ECO:0000313" key="3">
    <source>
        <dbReference type="EMBL" id="CRK93943.1"/>
    </source>
</evidence>
<dbReference type="GO" id="GO:0031593">
    <property type="term" value="F:polyubiquitin modification-dependent protein binding"/>
    <property type="evidence" value="ECO:0007669"/>
    <property type="project" value="TreeGrafter"/>
</dbReference>
<dbReference type="STRING" id="568069.A0A1J1I0R7"/>
<accession>A0A1J1I0R7</accession>
<dbReference type="Pfam" id="PF10263">
    <property type="entry name" value="SprT-like"/>
    <property type="match status" value="1"/>
</dbReference>
<dbReference type="AlphaFoldDB" id="A0A1J1I0R7"/>
<dbReference type="SMART" id="SM00731">
    <property type="entry name" value="SprT"/>
    <property type="match status" value="1"/>
</dbReference>
<dbReference type="GO" id="GO:0003697">
    <property type="term" value="F:single-stranded DNA binding"/>
    <property type="evidence" value="ECO:0007669"/>
    <property type="project" value="InterPro"/>
</dbReference>
<feature type="coiled-coil region" evidence="1">
    <location>
        <begin position="174"/>
        <end position="201"/>
    </location>
</feature>
<organism evidence="3 4">
    <name type="scientific">Clunio marinus</name>
    <dbReference type="NCBI Taxonomy" id="568069"/>
    <lineage>
        <taxon>Eukaryota</taxon>
        <taxon>Metazoa</taxon>
        <taxon>Ecdysozoa</taxon>
        <taxon>Arthropoda</taxon>
        <taxon>Hexapoda</taxon>
        <taxon>Insecta</taxon>
        <taxon>Pterygota</taxon>
        <taxon>Neoptera</taxon>
        <taxon>Endopterygota</taxon>
        <taxon>Diptera</taxon>
        <taxon>Nematocera</taxon>
        <taxon>Chironomoidea</taxon>
        <taxon>Chironomidae</taxon>
        <taxon>Clunio</taxon>
    </lineage>
</organism>
<evidence type="ECO:0000256" key="1">
    <source>
        <dbReference type="SAM" id="Coils"/>
    </source>
</evidence>
<dbReference type="PANTHER" id="PTHR21220">
    <property type="entry name" value="DNA-DEPENDENT METALLOPROTEASE SPRTN"/>
    <property type="match status" value="1"/>
</dbReference>
<feature type="domain" description="SprT-like" evidence="2">
    <location>
        <begin position="9"/>
        <end position="170"/>
    </location>
</feature>
<gene>
    <name evidence="3" type="ORF">CLUMA_CG007470</name>
</gene>
<dbReference type="PANTHER" id="PTHR21220:SF0">
    <property type="entry name" value="DNA-DEPENDENT METALLOPROTEASE SPRTN"/>
    <property type="match status" value="1"/>
</dbReference>
<sequence length="223" mass="26243">MPQNKKFSLKITTLFAQFNEQFFNNQLSNVDVILSGRLKTTSGKFCPQKPHLKHGEKNGIIELNLRLLIERTDKEIKETLLHEMIHAYLFSYEKRIKPHGKEFKQMSEEINKALDINISTRHKYFTWYRCEGKCKTSENRYFGYIKIVSSNTSRLKNSHVPGCDGAFKKVSEPSKNLLKQFDEQKKKIREAQKKVKKCKLQYKSNAFTFNSDWTALLPMFKHI</sequence>
<dbReference type="GO" id="GO:0004222">
    <property type="term" value="F:metalloendopeptidase activity"/>
    <property type="evidence" value="ECO:0007669"/>
    <property type="project" value="InterPro"/>
</dbReference>